<keyword evidence="2" id="KW-1185">Reference proteome</keyword>
<dbReference type="Proteomes" id="UP000198816">
    <property type="component" value="Unassembled WGS sequence"/>
</dbReference>
<reference evidence="2" key="1">
    <citation type="submission" date="2016-10" db="EMBL/GenBank/DDBJ databases">
        <authorList>
            <person name="Varghese N."/>
            <person name="Submissions S."/>
        </authorList>
    </citation>
    <scope>NUCLEOTIDE SEQUENCE [LARGE SCALE GENOMIC DNA]</scope>
    <source>
        <strain evidence="2">DSM 217</strain>
    </source>
</reference>
<dbReference type="RefSeq" id="WP_175534536.1">
    <property type="nucleotide sequence ID" value="NZ_FNNZ01000005.1"/>
</dbReference>
<dbReference type="Gene3D" id="3.90.1200.10">
    <property type="match status" value="1"/>
</dbReference>
<sequence length="509" mass="55906">MSTDLRASARVEDYRLADFKLLLPLGPEIRTLVLGTREPAFLPHLAGELGMIDLVVEPPHDRLQETTLAAMAALAAPERVRRIEAPEGTYDLVFSDEIAAGRHLRPGGVLCRFLGRKAGAIPADLTPVGRWRAYPDWPAFRVLIPDNPAGWRAAARDLRLFPSRSATGLRARLSPGAAARLLPEHGIALYRRDGGEPHPTLLAALRGALASIGDDAIRSTPPERWLLASGRLGPGNPILAFSLDEDGRPRRLIKAARFPGGQHLHAEAEQLDRIEQALGPAEAARVIRPTDSAVVAGRWALAYTYEPTHPFFGIRWRLRGRTRFCLAMADWLAAVGLTTRQRPERATIETRHVAPLRRLVARRILPRSVQHRAEAALDDLQRLAPSLPVVLEHGDLGIYNIRLTHADGSDFRVLDWGSSTFAGIPLGDLAYLLCSARAPKALARRCLGDYLVCMHIPTGEATALWFSYLARRWEELDGIRPPVPGDPTSGGALLLPIHTRVTSYLRGLT</sequence>
<evidence type="ECO:0000313" key="2">
    <source>
        <dbReference type="Proteomes" id="UP000198816"/>
    </source>
</evidence>
<name>A0A1H2UF34_THIRO</name>
<protein>
    <submittedName>
        <fullName evidence="1">Phosphotransferase enzyme family protein</fullName>
    </submittedName>
</protein>
<dbReference type="InterPro" id="IPR011009">
    <property type="entry name" value="Kinase-like_dom_sf"/>
</dbReference>
<proteinExistence type="predicted"/>
<gene>
    <name evidence="1" type="ORF">SAMN05421783_10586</name>
</gene>
<accession>A0A1H2UF34</accession>
<dbReference type="GO" id="GO:0016740">
    <property type="term" value="F:transferase activity"/>
    <property type="evidence" value="ECO:0007669"/>
    <property type="project" value="UniProtKB-KW"/>
</dbReference>
<dbReference type="STRING" id="1058.SAMN05421783_10586"/>
<dbReference type="EMBL" id="FNNZ01000005">
    <property type="protein sequence ID" value="SDW54751.1"/>
    <property type="molecule type" value="Genomic_DNA"/>
</dbReference>
<organism evidence="1 2">
    <name type="scientific">Thiocapsa roseopersicina</name>
    <dbReference type="NCBI Taxonomy" id="1058"/>
    <lineage>
        <taxon>Bacteria</taxon>
        <taxon>Pseudomonadati</taxon>
        <taxon>Pseudomonadota</taxon>
        <taxon>Gammaproteobacteria</taxon>
        <taxon>Chromatiales</taxon>
        <taxon>Chromatiaceae</taxon>
        <taxon>Thiocapsa</taxon>
    </lineage>
</organism>
<dbReference type="SUPFAM" id="SSF56112">
    <property type="entry name" value="Protein kinase-like (PK-like)"/>
    <property type="match status" value="1"/>
</dbReference>
<keyword evidence="1" id="KW-0808">Transferase</keyword>
<evidence type="ECO:0000313" key="1">
    <source>
        <dbReference type="EMBL" id="SDW54751.1"/>
    </source>
</evidence>
<dbReference type="AlphaFoldDB" id="A0A1H2UF34"/>